<evidence type="ECO:0008006" key="6">
    <source>
        <dbReference type="Google" id="ProtNLM"/>
    </source>
</evidence>
<reference evidence="4 5" key="1">
    <citation type="submission" date="2016-10" db="EMBL/GenBank/DDBJ databases">
        <authorList>
            <person name="de Groot N.N."/>
        </authorList>
    </citation>
    <scope>NUCLEOTIDE SEQUENCE [LARGE SCALE GENOMIC DNA]</scope>
    <source>
        <strain evidence="4 5">CGMCC 4.3519</strain>
    </source>
</reference>
<keyword evidence="2" id="KW-1133">Transmembrane helix</keyword>
<dbReference type="STRING" id="403935.SAMN05216481_103159"/>
<keyword evidence="5" id="KW-1185">Reference proteome</keyword>
<feature type="signal peptide" evidence="3">
    <location>
        <begin position="1"/>
        <end position="32"/>
    </location>
</feature>
<dbReference type="Proteomes" id="UP000199055">
    <property type="component" value="Unassembled WGS sequence"/>
</dbReference>
<evidence type="ECO:0000256" key="2">
    <source>
        <dbReference type="SAM" id="Phobius"/>
    </source>
</evidence>
<dbReference type="AlphaFoldDB" id="A0A1H9CCB7"/>
<proteinExistence type="predicted"/>
<feature type="transmembrane region" description="Helical" evidence="2">
    <location>
        <begin position="409"/>
        <end position="431"/>
    </location>
</feature>
<feature type="region of interest" description="Disordered" evidence="1">
    <location>
        <begin position="189"/>
        <end position="241"/>
    </location>
</feature>
<evidence type="ECO:0000256" key="1">
    <source>
        <dbReference type="SAM" id="MobiDB-lite"/>
    </source>
</evidence>
<evidence type="ECO:0000313" key="5">
    <source>
        <dbReference type="Proteomes" id="UP000199055"/>
    </source>
</evidence>
<keyword evidence="3" id="KW-0732">Signal</keyword>
<evidence type="ECO:0000313" key="4">
    <source>
        <dbReference type="EMBL" id="SEP98779.1"/>
    </source>
</evidence>
<keyword evidence="2" id="KW-0472">Membrane</keyword>
<gene>
    <name evidence="4" type="ORF">SAMN05216481_103159</name>
</gene>
<feature type="chain" id="PRO_5011738032" description="Ca-activated chloride channel family protein" evidence="3">
    <location>
        <begin position="33"/>
        <end position="439"/>
    </location>
</feature>
<sequence>MVMGRAGRTMRSSLAAAAALCAVAALPGAAVAAPSAGPEDLPAYETAPDAQRVEGQESSAHGPAIEPGFYTDDIGPGERRYYSVTLDGESNAWISATALPEPGSRVKSMDGIEVVLESADGINCGDGDVSFGSDDSARPIADLAGRMIRKDGYCQEPGVYHFSVERDSDETADAGRWPLEISFMREPGLRKQASGGPSEAAPDAATPSPPGAPKGETRPIEGGTGFNDAPGMGGGNWSDRLRPGETRFYKVPLDWGQRLYTQVEFGTARARGDNAPYVSGAFRVDFYNTARGRIGTDGVGYRPDKPAAYLLDGQRVAFANRFDGGTELGETRFAGWYYIAVHANGKLAESVDGTVPVVLRTTVVGEPEAGPEYDGNAEEAGFGVTEDDREAAAEGLSRSAAESGDTLRLLGWAGIGTGTALILGLGLWTLLARRSAGRA</sequence>
<dbReference type="EMBL" id="FOET01000003">
    <property type="protein sequence ID" value="SEP98779.1"/>
    <property type="molecule type" value="Genomic_DNA"/>
</dbReference>
<feature type="region of interest" description="Disordered" evidence="1">
    <location>
        <begin position="49"/>
        <end position="70"/>
    </location>
</feature>
<protein>
    <recommendedName>
        <fullName evidence="6">Ca-activated chloride channel family protein</fullName>
    </recommendedName>
</protein>
<keyword evidence="2" id="KW-0812">Transmembrane</keyword>
<accession>A0A1H9CCB7</accession>
<name>A0A1H9CCB7_9ACTN</name>
<organism evidence="4 5">
    <name type="scientific">Streptomyces radiopugnans</name>
    <dbReference type="NCBI Taxonomy" id="403935"/>
    <lineage>
        <taxon>Bacteria</taxon>
        <taxon>Bacillati</taxon>
        <taxon>Actinomycetota</taxon>
        <taxon>Actinomycetes</taxon>
        <taxon>Kitasatosporales</taxon>
        <taxon>Streptomycetaceae</taxon>
        <taxon>Streptomyces</taxon>
    </lineage>
</organism>
<evidence type="ECO:0000256" key="3">
    <source>
        <dbReference type="SAM" id="SignalP"/>
    </source>
</evidence>